<evidence type="ECO:0000259" key="1">
    <source>
        <dbReference type="Pfam" id="PF02627"/>
    </source>
</evidence>
<dbReference type="Pfam" id="PF02627">
    <property type="entry name" value="CMD"/>
    <property type="match status" value="1"/>
</dbReference>
<name>A0A3A4KD75_9NOCA</name>
<protein>
    <submittedName>
        <fullName evidence="2">Carboxymuconolactone decarboxylase family protein</fullName>
    </submittedName>
</protein>
<dbReference type="GO" id="GO:0051920">
    <property type="term" value="F:peroxiredoxin activity"/>
    <property type="evidence" value="ECO:0007669"/>
    <property type="project" value="InterPro"/>
</dbReference>
<evidence type="ECO:0000313" key="2">
    <source>
        <dbReference type="EMBL" id="RJO70815.1"/>
    </source>
</evidence>
<gene>
    <name evidence="2" type="ORF">D5S18_26865</name>
</gene>
<dbReference type="SUPFAM" id="SSF69118">
    <property type="entry name" value="AhpD-like"/>
    <property type="match status" value="1"/>
</dbReference>
<sequence length="191" mass="21977">MANARFGPARFRDLGPVNWLLWRYLSRRFGCADVHVFSTLGRTGRLFRGWLHYSLCLMPFGRLPRYEAELVILRIAHLRASAYEMAQHSRIGAAVGVTPSVLDRVRAGPDAEGWPERIRALLTATDELARTRDLSDQTWERLARWYDQRLLIEIVLLVNQYEGMAATLAALRVPLDLFDRPRRVGEYPATR</sequence>
<dbReference type="InterPro" id="IPR029032">
    <property type="entry name" value="AhpD-like"/>
</dbReference>
<proteinExistence type="predicted"/>
<organism evidence="2 3">
    <name type="scientific">Nocardia panacis</name>
    <dbReference type="NCBI Taxonomy" id="2340916"/>
    <lineage>
        <taxon>Bacteria</taxon>
        <taxon>Bacillati</taxon>
        <taxon>Actinomycetota</taxon>
        <taxon>Actinomycetes</taxon>
        <taxon>Mycobacteriales</taxon>
        <taxon>Nocardiaceae</taxon>
        <taxon>Nocardia</taxon>
    </lineage>
</organism>
<dbReference type="PANTHER" id="PTHR34846">
    <property type="entry name" value="4-CARBOXYMUCONOLACTONE DECARBOXYLASE FAMILY PROTEIN (AFU_ORTHOLOGUE AFUA_6G11590)"/>
    <property type="match status" value="1"/>
</dbReference>
<evidence type="ECO:0000313" key="3">
    <source>
        <dbReference type="Proteomes" id="UP000266677"/>
    </source>
</evidence>
<feature type="domain" description="Carboxymuconolactone decarboxylase-like" evidence="1">
    <location>
        <begin position="52"/>
        <end position="125"/>
    </location>
</feature>
<dbReference type="RefSeq" id="WP_120043872.1">
    <property type="nucleotide sequence ID" value="NZ_QZFU01000036.1"/>
</dbReference>
<dbReference type="InterPro" id="IPR003779">
    <property type="entry name" value="CMD-like"/>
</dbReference>
<dbReference type="OrthoDB" id="4704294at2"/>
<dbReference type="AlphaFoldDB" id="A0A3A4KD75"/>
<accession>A0A3A4KD75</accession>
<keyword evidence="3" id="KW-1185">Reference proteome</keyword>
<dbReference type="PANTHER" id="PTHR34846:SF5">
    <property type="entry name" value="CARBOXYMUCONOLACTONE DECARBOXYLASE-LIKE DOMAIN-CONTAINING PROTEIN"/>
    <property type="match status" value="1"/>
</dbReference>
<dbReference type="Gene3D" id="1.20.1290.10">
    <property type="entry name" value="AhpD-like"/>
    <property type="match status" value="1"/>
</dbReference>
<reference evidence="2 3" key="1">
    <citation type="submission" date="2018-09" db="EMBL/GenBank/DDBJ databases">
        <title>YIM PH21274 draft genome.</title>
        <authorList>
            <person name="Miao C."/>
        </authorList>
    </citation>
    <scope>NUCLEOTIDE SEQUENCE [LARGE SCALE GENOMIC DNA]</scope>
    <source>
        <strain evidence="2 3">YIM PH 21724</strain>
    </source>
</reference>
<dbReference type="Proteomes" id="UP000266677">
    <property type="component" value="Unassembled WGS sequence"/>
</dbReference>
<comment type="caution">
    <text evidence="2">The sequence shown here is derived from an EMBL/GenBank/DDBJ whole genome shotgun (WGS) entry which is preliminary data.</text>
</comment>
<dbReference type="EMBL" id="QZFU01000036">
    <property type="protein sequence ID" value="RJO70815.1"/>
    <property type="molecule type" value="Genomic_DNA"/>
</dbReference>